<dbReference type="GO" id="GO:0004525">
    <property type="term" value="F:ribonuclease III activity"/>
    <property type="evidence" value="ECO:0007669"/>
    <property type="project" value="TreeGrafter"/>
</dbReference>
<dbReference type="OrthoDB" id="6513042at2759"/>
<dbReference type="GO" id="GO:0003723">
    <property type="term" value="F:RNA binding"/>
    <property type="evidence" value="ECO:0007669"/>
    <property type="project" value="TreeGrafter"/>
</dbReference>
<keyword evidence="1" id="KW-0378">Hydrolase</keyword>
<dbReference type="GO" id="GO:0030422">
    <property type="term" value="P:siRNA processing"/>
    <property type="evidence" value="ECO:0007669"/>
    <property type="project" value="TreeGrafter"/>
</dbReference>
<dbReference type="AlphaFoldDB" id="A0A9J6AX45"/>
<dbReference type="EMBL" id="JACXVP010000001">
    <property type="protein sequence ID" value="KAG5629181.1"/>
    <property type="molecule type" value="Genomic_DNA"/>
</dbReference>
<proteinExistence type="predicted"/>
<dbReference type="Proteomes" id="UP000824120">
    <property type="component" value="Chromosome 1"/>
</dbReference>
<organism evidence="2 3">
    <name type="scientific">Solanum commersonii</name>
    <name type="common">Commerson's wild potato</name>
    <name type="synonym">Commerson's nightshade</name>
    <dbReference type="NCBI Taxonomy" id="4109"/>
    <lineage>
        <taxon>Eukaryota</taxon>
        <taxon>Viridiplantae</taxon>
        <taxon>Streptophyta</taxon>
        <taxon>Embryophyta</taxon>
        <taxon>Tracheophyta</taxon>
        <taxon>Spermatophyta</taxon>
        <taxon>Magnoliopsida</taxon>
        <taxon>eudicotyledons</taxon>
        <taxon>Gunneridae</taxon>
        <taxon>Pentapetalae</taxon>
        <taxon>asterids</taxon>
        <taxon>lamiids</taxon>
        <taxon>Solanales</taxon>
        <taxon>Solanaceae</taxon>
        <taxon>Solanoideae</taxon>
        <taxon>Solaneae</taxon>
        <taxon>Solanum</taxon>
    </lineage>
</organism>
<protein>
    <submittedName>
        <fullName evidence="2">Uncharacterized protein</fullName>
    </submittedName>
</protein>
<evidence type="ECO:0000313" key="3">
    <source>
        <dbReference type="Proteomes" id="UP000824120"/>
    </source>
</evidence>
<dbReference type="GO" id="GO:0005634">
    <property type="term" value="C:nucleus"/>
    <property type="evidence" value="ECO:0007669"/>
    <property type="project" value="TreeGrafter"/>
</dbReference>
<sequence>MNASPIKSEGSCMEDSYWRKILDLKNLMNSKVYTYGSESLYSARTDSLLYVYTLEFIRFLSIQLFKSYENHYEGLPSIKKNKIISNVALFKLGCARKILRFIRNEPFDLKVGLIPSDNSQVYNFGKEFLMLSVKMCSRVPTSAQPGKVAALSFMKWIGMDIDFIDAPMLRHFIVNVEASQCTILGNHCYITCFTTLRCLLKR</sequence>
<keyword evidence="3" id="KW-1185">Reference proteome</keyword>
<name>A0A9J6AX45_SOLCO</name>
<comment type="caution">
    <text evidence="2">The sequence shown here is derived from an EMBL/GenBank/DDBJ whole genome shotgun (WGS) entry which is preliminary data.</text>
</comment>
<dbReference type="PANTHER" id="PTHR14950:SF70">
    <property type="entry name" value="ENDORIBONUCLEASE DICER HOMOLOG 2"/>
    <property type="match status" value="1"/>
</dbReference>
<dbReference type="PANTHER" id="PTHR14950">
    <property type="entry name" value="DICER-RELATED"/>
    <property type="match status" value="1"/>
</dbReference>
<accession>A0A9J6AX45</accession>
<evidence type="ECO:0000256" key="1">
    <source>
        <dbReference type="ARBA" id="ARBA00022801"/>
    </source>
</evidence>
<gene>
    <name evidence="2" type="ORF">H5410_000898</name>
</gene>
<dbReference type="GO" id="GO:0005737">
    <property type="term" value="C:cytoplasm"/>
    <property type="evidence" value="ECO:0007669"/>
    <property type="project" value="TreeGrafter"/>
</dbReference>
<evidence type="ECO:0000313" key="2">
    <source>
        <dbReference type="EMBL" id="KAG5629181.1"/>
    </source>
</evidence>
<reference evidence="2 3" key="1">
    <citation type="submission" date="2020-09" db="EMBL/GenBank/DDBJ databases">
        <title>De no assembly of potato wild relative species, Solanum commersonii.</title>
        <authorList>
            <person name="Cho K."/>
        </authorList>
    </citation>
    <scope>NUCLEOTIDE SEQUENCE [LARGE SCALE GENOMIC DNA]</scope>
    <source>
        <strain evidence="2">LZ3.2</strain>
        <tissue evidence="2">Leaf</tissue>
    </source>
</reference>